<organism evidence="1 2">
    <name type="scientific">Microbotryum silenes-dioicae</name>
    <dbReference type="NCBI Taxonomy" id="796604"/>
    <lineage>
        <taxon>Eukaryota</taxon>
        <taxon>Fungi</taxon>
        <taxon>Dikarya</taxon>
        <taxon>Basidiomycota</taxon>
        <taxon>Pucciniomycotina</taxon>
        <taxon>Microbotryomycetes</taxon>
        <taxon>Microbotryales</taxon>
        <taxon>Microbotryaceae</taxon>
        <taxon>Microbotryum</taxon>
    </lineage>
</organism>
<sequence length="70" mass="7694">MTHLGLNRTVGGGVVWRVICRTSDRETTPGPCNMHKTFAGVTFTQEFGSRFKFHRFGKGQGAGFGRFLSG</sequence>
<gene>
    <name evidence="1" type="primary">BQ5605_C018g08722</name>
    <name evidence="1" type="ORF">BQ5605_C018G08722</name>
</gene>
<proteinExistence type="predicted"/>
<evidence type="ECO:0000313" key="1">
    <source>
        <dbReference type="EMBL" id="SGY26329.1"/>
    </source>
</evidence>
<dbReference type="Proteomes" id="UP000249464">
    <property type="component" value="Unassembled WGS sequence"/>
</dbReference>
<evidence type="ECO:0000313" key="2">
    <source>
        <dbReference type="Proteomes" id="UP000249464"/>
    </source>
</evidence>
<protein>
    <submittedName>
        <fullName evidence="1">BQ5605_C018g08722 protein</fullName>
    </submittedName>
</protein>
<dbReference type="EMBL" id="FQNC01000020">
    <property type="protein sequence ID" value="SGY26329.1"/>
    <property type="molecule type" value="Genomic_DNA"/>
</dbReference>
<accession>A0A2X0MIM5</accession>
<dbReference type="AlphaFoldDB" id="A0A2X0MIM5"/>
<name>A0A2X0MIM5_9BASI</name>
<keyword evidence="2" id="KW-1185">Reference proteome</keyword>
<reference evidence="1 2" key="1">
    <citation type="submission" date="2016-11" db="EMBL/GenBank/DDBJ databases">
        <authorList>
            <person name="Jaros S."/>
            <person name="Januszkiewicz K."/>
            <person name="Wedrychowicz H."/>
        </authorList>
    </citation>
    <scope>NUCLEOTIDE SEQUENCE [LARGE SCALE GENOMIC DNA]</scope>
</reference>